<organism evidence="4 5">
    <name type="scientific">Thermoactinomyces vulgaris</name>
    <dbReference type="NCBI Taxonomy" id="2026"/>
    <lineage>
        <taxon>Bacteria</taxon>
        <taxon>Bacillati</taxon>
        <taxon>Bacillota</taxon>
        <taxon>Bacilli</taxon>
        <taxon>Bacillales</taxon>
        <taxon>Thermoactinomycetaceae</taxon>
        <taxon>Thermoactinomyces</taxon>
    </lineage>
</organism>
<evidence type="ECO:0000256" key="2">
    <source>
        <dbReference type="SAM" id="Phobius"/>
    </source>
</evidence>
<keyword evidence="5" id="KW-1185">Reference proteome</keyword>
<evidence type="ECO:0000259" key="3">
    <source>
        <dbReference type="Pfam" id="PF01478"/>
    </source>
</evidence>
<dbReference type="Pfam" id="PF01478">
    <property type="entry name" value="Peptidase_A24"/>
    <property type="match status" value="1"/>
</dbReference>
<feature type="domain" description="Prepilin type IV endopeptidase peptidase" evidence="3">
    <location>
        <begin position="75"/>
        <end position="173"/>
    </location>
</feature>
<feature type="transmembrane region" description="Helical" evidence="2">
    <location>
        <begin position="117"/>
        <end position="138"/>
    </location>
</feature>
<proteinExistence type="inferred from homology"/>
<feature type="transmembrane region" description="Helical" evidence="2">
    <location>
        <begin position="76"/>
        <end position="105"/>
    </location>
</feature>
<keyword evidence="2" id="KW-0812">Transmembrane</keyword>
<dbReference type="InterPro" id="IPR050882">
    <property type="entry name" value="Prepilin_peptidase/N-MTase"/>
</dbReference>
<protein>
    <submittedName>
        <fullName evidence="4">Prepilin peptidase</fullName>
    </submittedName>
</protein>
<dbReference type="Proteomes" id="UP000641910">
    <property type="component" value="Unassembled WGS sequence"/>
</dbReference>
<dbReference type="InterPro" id="IPR000045">
    <property type="entry name" value="Prepilin_IV_endopep_pep"/>
</dbReference>
<evidence type="ECO:0000256" key="1">
    <source>
        <dbReference type="ARBA" id="ARBA00005801"/>
    </source>
</evidence>
<comment type="caution">
    <text evidence="4">The sequence shown here is derived from an EMBL/GenBank/DDBJ whole genome shotgun (WGS) entry which is preliminary data.</text>
</comment>
<dbReference type="EMBL" id="JAECVU010000001">
    <property type="protein sequence ID" value="MBH8587593.1"/>
    <property type="molecule type" value="Genomic_DNA"/>
</dbReference>
<evidence type="ECO:0000313" key="5">
    <source>
        <dbReference type="Proteomes" id="UP000641910"/>
    </source>
</evidence>
<dbReference type="Gene3D" id="1.20.120.1220">
    <property type="match status" value="1"/>
</dbReference>
<comment type="similarity">
    <text evidence="1">Belongs to the peptidase A24 family.</text>
</comment>
<reference evidence="4 5" key="1">
    <citation type="submission" date="2020-12" db="EMBL/GenBank/DDBJ databases">
        <title>WGS of Thermoactinomyces spp.</title>
        <authorList>
            <person name="Cheng K."/>
        </authorList>
    </citation>
    <scope>NUCLEOTIDE SEQUENCE [LARGE SCALE GENOMIC DNA]</scope>
    <source>
        <strain evidence="5">CICC 10650\ACCC 41061</strain>
    </source>
</reference>
<dbReference type="PANTHER" id="PTHR30487">
    <property type="entry name" value="TYPE 4 PREPILIN-LIKE PROTEINS LEADER PEPTIDE-PROCESSING ENZYME"/>
    <property type="match status" value="1"/>
</dbReference>
<gene>
    <name evidence="4" type="ORF">I8U22_01990</name>
</gene>
<evidence type="ECO:0000313" key="4">
    <source>
        <dbReference type="EMBL" id="MBH8587593.1"/>
    </source>
</evidence>
<sequence>MNEFGWMTAVLSGIVAYWIPGLAYWIGSGKVGEPVRYSFRLKPLYRVFFAIFSAGLSWVVQWKLGTGWESWMATVLVWLLLVIALTDIWFFLIPDVVTYSGFFLFMSWRFFMDGTHVPVYLTGGFFITSGLSLVSWISRGLGWGDVKLVAMASWVIEWPQLLLSIWLATLSSMLHVTGRLQTRGRAAIREPLPFGPHLAVGMILSLLCGDMLRDWYGEQFLQFSCPVLVLSFL</sequence>
<feature type="transmembrane region" description="Helical" evidence="2">
    <location>
        <begin position="47"/>
        <end position="64"/>
    </location>
</feature>
<name>A0ABS0QEB8_THEVU</name>
<accession>A0ABS0QEB8</accession>
<feature type="transmembrane region" description="Helical" evidence="2">
    <location>
        <begin position="158"/>
        <end position="176"/>
    </location>
</feature>
<dbReference type="PANTHER" id="PTHR30487:SF0">
    <property type="entry name" value="PREPILIN LEADER PEPTIDASE_N-METHYLTRANSFERASE-RELATED"/>
    <property type="match status" value="1"/>
</dbReference>
<keyword evidence="2" id="KW-1133">Transmembrane helix</keyword>
<dbReference type="RefSeq" id="WP_121874008.1">
    <property type="nucleotide sequence ID" value="NZ_JACEIS010000001.1"/>
</dbReference>
<feature type="transmembrane region" description="Helical" evidence="2">
    <location>
        <begin position="6"/>
        <end position="26"/>
    </location>
</feature>
<keyword evidence="2" id="KW-0472">Membrane</keyword>